<evidence type="ECO:0000313" key="2">
    <source>
        <dbReference type="EMBL" id="ULP39330.1"/>
    </source>
</evidence>
<protein>
    <submittedName>
        <fullName evidence="1">Uncharacterized protein</fullName>
    </submittedName>
</protein>
<dbReference type="EMBL" id="JACKRN010000642">
    <property type="protein sequence ID" value="MCV7072116.1"/>
    <property type="molecule type" value="Genomic_DNA"/>
</dbReference>
<organism evidence="1 4">
    <name type="scientific">Mycolicibacterium rufum</name>
    <dbReference type="NCBI Taxonomy" id="318424"/>
    <lineage>
        <taxon>Bacteria</taxon>
        <taxon>Bacillati</taxon>
        <taxon>Actinomycetota</taxon>
        <taxon>Actinomycetes</taxon>
        <taxon>Mycobacteriales</taxon>
        <taxon>Mycobacteriaceae</taxon>
        <taxon>Mycolicibacterium</taxon>
    </lineage>
</organism>
<reference evidence="1" key="2">
    <citation type="journal article" date="2022" name="BMC Genomics">
        <title>Comparative genome analysis of mycobacteria focusing on tRNA and non-coding RNA.</title>
        <authorList>
            <person name="Behra P.R.K."/>
            <person name="Pettersson B.M.F."/>
            <person name="Ramesh M."/>
            <person name="Das S."/>
            <person name="Dasgupta S."/>
            <person name="Kirsebom L.A."/>
        </authorList>
    </citation>
    <scope>NUCLEOTIDE SEQUENCE</scope>
    <source>
        <strain evidence="1">DSM 45406</strain>
    </source>
</reference>
<reference evidence="1" key="1">
    <citation type="submission" date="2020-07" db="EMBL/GenBank/DDBJ databases">
        <authorList>
            <person name="Pettersson B.M.F."/>
            <person name="Behra P.R.K."/>
            <person name="Ramesh M."/>
            <person name="Das S."/>
            <person name="Dasgupta S."/>
            <person name="Kirsebom L.A."/>
        </authorList>
    </citation>
    <scope>NUCLEOTIDE SEQUENCE</scope>
    <source>
        <strain evidence="1">DSM 45406</strain>
    </source>
</reference>
<evidence type="ECO:0000313" key="4">
    <source>
        <dbReference type="Proteomes" id="UP001140272"/>
    </source>
</evidence>
<dbReference type="AlphaFoldDB" id="A0A9X3BS90"/>
<dbReference type="RefSeq" id="WP_239736007.1">
    <property type="nucleotide sequence ID" value="NZ_CP092427.2"/>
</dbReference>
<dbReference type="Proteomes" id="UP001140272">
    <property type="component" value="Unassembled WGS sequence"/>
</dbReference>
<keyword evidence="3" id="KW-1185">Reference proteome</keyword>
<proteinExistence type="predicted"/>
<gene>
    <name evidence="1" type="ORF">H7H73_18725</name>
    <name evidence="2" type="ORF">MJO55_13540</name>
</gene>
<dbReference type="Proteomes" id="UP001055159">
    <property type="component" value="Chromosome"/>
</dbReference>
<dbReference type="EMBL" id="CP092427">
    <property type="protein sequence ID" value="ULP39330.1"/>
    <property type="molecule type" value="Genomic_DNA"/>
</dbReference>
<reference evidence="2" key="3">
    <citation type="submission" date="2022-08" db="EMBL/GenBank/DDBJ databases">
        <title>Whole genome sequencing of non-tuberculosis mycobacteria type-strains.</title>
        <authorList>
            <person name="Igarashi Y."/>
            <person name="Osugi A."/>
            <person name="Mitarai S."/>
        </authorList>
    </citation>
    <scope>NUCLEOTIDE SEQUENCE</scope>
    <source>
        <strain evidence="2">JCM 16372</strain>
    </source>
</reference>
<accession>A0A9X3BS90</accession>
<sequence>MAKLRALGNAGLRHVVLAHLFGLLSARAALYGLWATGRIARRLALVES</sequence>
<evidence type="ECO:0000313" key="3">
    <source>
        <dbReference type="Proteomes" id="UP001055159"/>
    </source>
</evidence>
<evidence type="ECO:0000313" key="1">
    <source>
        <dbReference type="EMBL" id="MCV7072116.1"/>
    </source>
</evidence>
<name>A0A9X3BS90_9MYCO</name>